<name>A0A1W1B9K6_9ZZZZ</name>
<sequence length="190" mass="21494">MFKQTLLLSSVALLLALSGCNENNKEKTTTKSHHKEISSNTITLSPIDTNSTIEIKKTANGFVLKNDPKKILIFDIYATWCPPCRAEAKVLWDIQKKMQKDVVVIGLSIEENITNKKLQAYKQKYQANYILTNSPKNQEMIDEIAKNLKIGKRFPIPLVALYKDGKLINFYSGATEEEFILSDIKQAKGK</sequence>
<dbReference type="PANTHER" id="PTHR42852:SF17">
    <property type="entry name" value="THIOREDOXIN-LIKE PROTEIN HI_1115"/>
    <property type="match status" value="1"/>
</dbReference>
<protein>
    <submittedName>
        <fullName evidence="2">PUTATIVE LIPOPROTEIN THIREDOXIN</fullName>
    </submittedName>
</protein>
<proteinExistence type="predicted"/>
<dbReference type="GO" id="GO:0016491">
    <property type="term" value="F:oxidoreductase activity"/>
    <property type="evidence" value="ECO:0007669"/>
    <property type="project" value="InterPro"/>
</dbReference>
<evidence type="ECO:0000259" key="1">
    <source>
        <dbReference type="PROSITE" id="PS51352"/>
    </source>
</evidence>
<dbReference type="InterPro" id="IPR050553">
    <property type="entry name" value="Thioredoxin_ResA/DsbE_sf"/>
</dbReference>
<reference evidence="2" key="1">
    <citation type="submission" date="2016-10" db="EMBL/GenBank/DDBJ databases">
        <authorList>
            <person name="de Groot N.N."/>
        </authorList>
    </citation>
    <scope>NUCLEOTIDE SEQUENCE</scope>
</reference>
<gene>
    <name evidence="2" type="ORF">MNB_SM-7-1543</name>
</gene>
<dbReference type="CDD" id="cd02966">
    <property type="entry name" value="TlpA_like_family"/>
    <property type="match status" value="1"/>
</dbReference>
<feature type="domain" description="Thioredoxin" evidence="1">
    <location>
        <begin position="44"/>
        <end position="189"/>
    </location>
</feature>
<dbReference type="AlphaFoldDB" id="A0A1W1B9K6"/>
<dbReference type="EMBL" id="FPHB01000010">
    <property type="protein sequence ID" value="SFV50184.1"/>
    <property type="molecule type" value="Genomic_DNA"/>
</dbReference>
<dbReference type="InterPro" id="IPR036249">
    <property type="entry name" value="Thioredoxin-like_sf"/>
</dbReference>
<keyword evidence="2" id="KW-0449">Lipoprotein</keyword>
<dbReference type="Pfam" id="PF08534">
    <property type="entry name" value="Redoxin"/>
    <property type="match status" value="1"/>
</dbReference>
<dbReference type="InterPro" id="IPR013766">
    <property type="entry name" value="Thioredoxin_domain"/>
</dbReference>
<dbReference type="PROSITE" id="PS51257">
    <property type="entry name" value="PROKAR_LIPOPROTEIN"/>
    <property type="match status" value="1"/>
</dbReference>
<dbReference type="InterPro" id="IPR013740">
    <property type="entry name" value="Redoxin"/>
</dbReference>
<dbReference type="PANTHER" id="PTHR42852">
    <property type="entry name" value="THIOL:DISULFIDE INTERCHANGE PROTEIN DSBE"/>
    <property type="match status" value="1"/>
</dbReference>
<organism evidence="2">
    <name type="scientific">hydrothermal vent metagenome</name>
    <dbReference type="NCBI Taxonomy" id="652676"/>
    <lineage>
        <taxon>unclassified sequences</taxon>
        <taxon>metagenomes</taxon>
        <taxon>ecological metagenomes</taxon>
    </lineage>
</organism>
<dbReference type="PROSITE" id="PS51352">
    <property type="entry name" value="THIOREDOXIN_2"/>
    <property type="match status" value="1"/>
</dbReference>
<evidence type="ECO:0000313" key="2">
    <source>
        <dbReference type="EMBL" id="SFV50184.1"/>
    </source>
</evidence>
<accession>A0A1W1B9K6</accession>
<dbReference type="SUPFAM" id="SSF52833">
    <property type="entry name" value="Thioredoxin-like"/>
    <property type="match status" value="1"/>
</dbReference>
<dbReference type="Gene3D" id="3.40.30.10">
    <property type="entry name" value="Glutaredoxin"/>
    <property type="match status" value="1"/>
</dbReference>